<evidence type="ECO:0000259" key="3">
    <source>
        <dbReference type="PROSITE" id="PS50126"/>
    </source>
</evidence>
<dbReference type="InterPro" id="IPR012340">
    <property type="entry name" value="NA-bd_OB-fold"/>
</dbReference>
<feature type="region of interest" description="Disordered" evidence="2">
    <location>
        <begin position="306"/>
        <end position="398"/>
    </location>
</feature>
<dbReference type="EMBL" id="POTY01000187">
    <property type="protein sequence ID" value="PZG13129.1"/>
    <property type="molecule type" value="Genomic_DNA"/>
</dbReference>
<feature type="compositionally biased region" description="Pro residues" evidence="2">
    <location>
        <begin position="347"/>
        <end position="356"/>
    </location>
</feature>
<proteinExistence type="predicted"/>
<dbReference type="SUPFAM" id="SSF50249">
    <property type="entry name" value="Nucleic acid-binding proteins"/>
    <property type="match status" value="1"/>
</dbReference>
<protein>
    <recommendedName>
        <fullName evidence="3">S1 motif domain-containing protein</fullName>
    </recommendedName>
</protein>
<name>A0A2W2E8T1_9ACTN</name>
<feature type="compositionally biased region" description="Low complexity" evidence="2">
    <location>
        <begin position="379"/>
        <end position="388"/>
    </location>
</feature>
<gene>
    <name evidence="4" type="ORF">C1I95_24350</name>
</gene>
<dbReference type="Proteomes" id="UP000248924">
    <property type="component" value="Unassembled WGS sequence"/>
</dbReference>
<dbReference type="GO" id="GO:0003676">
    <property type="term" value="F:nucleic acid binding"/>
    <property type="evidence" value="ECO:0007669"/>
    <property type="project" value="InterPro"/>
</dbReference>
<feature type="domain" description="S1 motif" evidence="3">
    <location>
        <begin position="240"/>
        <end position="307"/>
    </location>
</feature>
<reference evidence="4 5" key="1">
    <citation type="submission" date="2018-01" db="EMBL/GenBank/DDBJ databases">
        <title>Draft genome sequence of Jishengella sp. NA12.</title>
        <authorList>
            <person name="Sahin N."/>
            <person name="Ay H."/>
            <person name="Saygin H."/>
        </authorList>
    </citation>
    <scope>NUCLEOTIDE SEQUENCE [LARGE SCALE GENOMIC DNA]</scope>
    <source>
        <strain evidence="4 5">NA12</strain>
    </source>
</reference>
<feature type="compositionally biased region" description="Polar residues" evidence="2">
    <location>
        <begin position="1"/>
        <end position="11"/>
    </location>
</feature>
<dbReference type="OrthoDB" id="8452205at2"/>
<accession>A0A2W2E8T1</accession>
<dbReference type="AlphaFoldDB" id="A0A2W2E8T1"/>
<evidence type="ECO:0000256" key="2">
    <source>
        <dbReference type="SAM" id="MobiDB-lite"/>
    </source>
</evidence>
<feature type="coiled-coil region" evidence="1">
    <location>
        <begin position="410"/>
        <end position="458"/>
    </location>
</feature>
<feature type="compositionally biased region" description="Pro residues" evidence="2">
    <location>
        <begin position="314"/>
        <end position="339"/>
    </location>
</feature>
<evidence type="ECO:0000313" key="5">
    <source>
        <dbReference type="Proteomes" id="UP000248924"/>
    </source>
</evidence>
<evidence type="ECO:0000313" key="4">
    <source>
        <dbReference type="EMBL" id="PZG13129.1"/>
    </source>
</evidence>
<keyword evidence="1" id="KW-0175">Coiled coil</keyword>
<evidence type="ECO:0000256" key="1">
    <source>
        <dbReference type="SAM" id="Coils"/>
    </source>
</evidence>
<sequence length="622" mass="66779">MGQSGISQVAHSVTPPPGVRRIGSEVEASELAHRLLMPGRRWPVVVLTIPGECDEPFGDPDEIKGAVGDLAEVVLMPTSDVSWAFSRVMPPMTQVYGGAGRVYPVDHAWVADPGRSRLRFAYSLQDRKRITDQLISDALQAAMAAGLVEPRTCAGVQERCGRVQGVIGSRALVTLEDMSLATVWEELTVPGVALDRVLAKGQQVCGSYDPDSRRLDLRAALRFPDAATARAGVVRAYRVGDVVLAQVAAVADDAVTVRLLPGLAVEVGREAVTSNQKDALSGLFSVGEVVAGRVVEADPIRLRLDDVDDEEVPKPAPSLLPGGPPWLRPPEPEPQPPAAAAPSSPASVPPAAPPRLPDVLHGGDADRSPVRSVAPRQPTPLDLARRLPAPQPPAMARPAGAIPAADQARVVQLTNELAAERSTRKALADELAGLRARAAELEAELARATRSIKQLQTSYRGADLARQRLGKQLKSAQDRVGQAAGVPGPLFLDSEEQFRYEVTCEWAQRIPAAEKADKPLAKYVLAPGFLDSVDQIEGISRAKVVAVVVEVLTGQSQQLAGRDVHPLRTGDAGSPYVRRPDGAICWRVALQRESAAARRLHYWRTHDGYEFSRVALHDDYRP</sequence>
<dbReference type="InterPro" id="IPR003029">
    <property type="entry name" value="S1_domain"/>
</dbReference>
<dbReference type="PROSITE" id="PS50126">
    <property type="entry name" value="S1"/>
    <property type="match status" value="1"/>
</dbReference>
<keyword evidence="5" id="KW-1185">Reference proteome</keyword>
<comment type="caution">
    <text evidence="4">The sequence shown here is derived from an EMBL/GenBank/DDBJ whole genome shotgun (WGS) entry which is preliminary data.</text>
</comment>
<organism evidence="4 5">
    <name type="scientific">Micromonospora craterilacus</name>
    <dbReference type="NCBI Taxonomy" id="1655439"/>
    <lineage>
        <taxon>Bacteria</taxon>
        <taxon>Bacillati</taxon>
        <taxon>Actinomycetota</taxon>
        <taxon>Actinomycetes</taxon>
        <taxon>Micromonosporales</taxon>
        <taxon>Micromonosporaceae</taxon>
        <taxon>Micromonospora</taxon>
    </lineage>
</organism>
<feature type="region of interest" description="Disordered" evidence="2">
    <location>
        <begin position="1"/>
        <end position="21"/>
    </location>
</feature>